<reference evidence="1 2" key="1">
    <citation type="submission" date="2016-10" db="EMBL/GenBank/DDBJ databases">
        <authorList>
            <person name="de Groot N.N."/>
        </authorList>
    </citation>
    <scope>NUCLEOTIDE SEQUENCE [LARGE SCALE GENOMIC DNA]</scope>
    <source>
        <strain evidence="1 2">DSM 6059</strain>
    </source>
</reference>
<protein>
    <recommendedName>
        <fullName evidence="3">DUF4826 domain-containing protein</fullName>
    </recommendedName>
</protein>
<organism evidence="1 2">
    <name type="scientific">Pseudoalteromonas denitrificans DSM 6059</name>
    <dbReference type="NCBI Taxonomy" id="1123010"/>
    <lineage>
        <taxon>Bacteria</taxon>
        <taxon>Pseudomonadati</taxon>
        <taxon>Pseudomonadota</taxon>
        <taxon>Gammaproteobacteria</taxon>
        <taxon>Alteromonadales</taxon>
        <taxon>Pseudoalteromonadaceae</taxon>
        <taxon>Pseudoalteromonas</taxon>
    </lineage>
</organism>
<dbReference type="AlphaFoldDB" id="A0A1I1PEQ6"/>
<dbReference type="Pfam" id="PF16108">
    <property type="entry name" value="DUF4826"/>
    <property type="match status" value="1"/>
</dbReference>
<proteinExistence type="predicted"/>
<name>A0A1I1PEQ6_9GAMM</name>
<gene>
    <name evidence="1" type="ORF">SAMN02745724_03350</name>
</gene>
<dbReference type="OrthoDB" id="3078260at2"/>
<dbReference type="RefSeq" id="WP_091986867.1">
    <property type="nucleotide sequence ID" value="NZ_FOLO01000030.1"/>
</dbReference>
<dbReference type="Proteomes" id="UP000198862">
    <property type="component" value="Unassembled WGS sequence"/>
</dbReference>
<evidence type="ECO:0008006" key="3">
    <source>
        <dbReference type="Google" id="ProtNLM"/>
    </source>
</evidence>
<sequence length="146" mass="17069">MSEQEQKSQSAQQRQLTQEENIAWQRETFQNAQKHLAQKGILPKTVIEKESRYLAPFFAVWKIKSENGKTYWVISGQLPTDHAEITAAVSAREAIRYFSFQWQLKADQIIKMGAKDKTQVDFANLLVNRAHSIYEFYEKDELWGNE</sequence>
<accession>A0A1I1PEQ6</accession>
<evidence type="ECO:0000313" key="1">
    <source>
        <dbReference type="EMBL" id="SFD06118.1"/>
    </source>
</evidence>
<dbReference type="InterPro" id="IPR032251">
    <property type="entry name" value="DUF4826"/>
</dbReference>
<dbReference type="STRING" id="1123010.SAMN02745724_03350"/>
<evidence type="ECO:0000313" key="2">
    <source>
        <dbReference type="Proteomes" id="UP000198862"/>
    </source>
</evidence>
<dbReference type="EMBL" id="FOLO01000030">
    <property type="protein sequence ID" value="SFD06118.1"/>
    <property type="molecule type" value="Genomic_DNA"/>
</dbReference>
<keyword evidence="2" id="KW-1185">Reference proteome</keyword>